<keyword evidence="4 6" id="KW-0378">Hydrolase</keyword>
<evidence type="ECO:0000313" key="7">
    <source>
        <dbReference type="EMBL" id="BEG99230.1"/>
    </source>
</evidence>
<evidence type="ECO:0000256" key="1">
    <source>
        <dbReference type="ARBA" id="ARBA00001695"/>
    </source>
</evidence>
<sequence>MKKKQINYLLLSLFIILHLTACGGRGDEPIPQSSSFAKGADVSWITEMEAAGRKFYNQNGTEMEAMSLLKNLGMNAIRLRVWVNPSDGWCNKQDLMVKAKRAKNLNLRIMIDFHYSDSWADPGKQNKPKAWVNYNFDELKKAVAAHTTDVLNELKLNGITPEWVQVGNETGNGMLWEDGKASVNMKKYAELSNTGYNAVKSVFPDTKVIIHLQNGYDNVLFRWLFDGLRSNGGKWDVIGMSLYPSATDWRIKNSECLDNMNDMVKRFGSEVMMCEVGMSWDIPDTCYAFLKDIIAKTKSVSNGKGIGVFYWEPECSSDWNGYSLGAFDNNGRPTAALNAFR</sequence>
<dbReference type="Proteomes" id="UP001496674">
    <property type="component" value="Chromosome"/>
</dbReference>
<organism evidence="7 8">
    <name type="scientific">Bacteroides sedimenti</name>
    <dbReference type="NCBI Taxonomy" id="2136147"/>
    <lineage>
        <taxon>Bacteria</taxon>
        <taxon>Pseudomonadati</taxon>
        <taxon>Bacteroidota</taxon>
        <taxon>Bacteroidia</taxon>
        <taxon>Bacteroidales</taxon>
        <taxon>Bacteroidaceae</taxon>
        <taxon>Bacteroides</taxon>
    </lineage>
</organism>
<name>A0ABN6Z3X3_9BACE</name>
<keyword evidence="6" id="KW-0732">Signal</keyword>
<dbReference type="PANTHER" id="PTHR34983">
    <property type="entry name" value="ARABINOGALACTAN ENDO-BETA-1,4-GALACTANASE A"/>
    <property type="match status" value="1"/>
</dbReference>
<keyword evidence="5 6" id="KW-0326">Glycosidase</keyword>
<evidence type="ECO:0000256" key="5">
    <source>
        <dbReference type="ARBA" id="ARBA00023295"/>
    </source>
</evidence>
<evidence type="ECO:0000256" key="3">
    <source>
        <dbReference type="ARBA" id="ARBA00012556"/>
    </source>
</evidence>
<dbReference type="InterPro" id="IPR017853">
    <property type="entry name" value="GH"/>
</dbReference>
<proteinExistence type="inferred from homology"/>
<reference evidence="7 8" key="1">
    <citation type="submission" date="2023-04" db="EMBL/GenBank/DDBJ databases">
        <title>Draft genome sequence of acteroides sedimenti strain YN3PY1.</title>
        <authorList>
            <person name="Yoshida N."/>
        </authorList>
    </citation>
    <scope>NUCLEOTIDE SEQUENCE [LARGE SCALE GENOMIC DNA]</scope>
    <source>
        <strain evidence="7 8">YN3PY1</strain>
    </source>
</reference>
<dbReference type="Pfam" id="PF07745">
    <property type="entry name" value="Glyco_hydro_53"/>
    <property type="match status" value="1"/>
</dbReference>
<evidence type="ECO:0000256" key="6">
    <source>
        <dbReference type="RuleBase" id="RU361192"/>
    </source>
</evidence>
<evidence type="ECO:0000256" key="2">
    <source>
        <dbReference type="ARBA" id="ARBA00010687"/>
    </source>
</evidence>
<dbReference type="InterPro" id="IPR011683">
    <property type="entry name" value="Glyco_hydro_53"/>
</dbReference>
<dbReference type="RefSeq" id="WP_353329620.1">
    <property type="nucleotide sequence ID" value="NZ_AP028055.1"/>
</dbReference>
<protein>
    <recommendedName>
        <fullName evidence="3 6">Arabinogalactan endo-beta-1,4-galactanase</fullName>
        <ecNumber evidence="3 6">3.2.1.89</ecNumber>
    </recommendedName>
</protein>
<dbReference type="PANTHER" id="PTHR34983:SF1">
    <property type="entry name" value="ARABINOGALACTAN ENDO-BETA-1,4-GALACTANASE A"/>
    <property type="match status" value="1"/>
</dbReference>
<comment type="similarity">
    <text evidence="2 6">Belongs to the glycosyl hydrolase 53 family.</text>
</comment>
<dbReference type="EMBL" id="AP028055">
    <property type="protein sequence ID" value="BEG99230.1"/>
    <property type="molecule type" value="Genomic_DNA"/>
</dbReference>
<gene>
    <name evidence="7" type="primary">galA</name>
    <name evidence="7" type="ORF">BSYN_14950</name>
</gene>
<accession>A0ABN6Z3X3</accession>
<dbReference type="Gene3D" id="3.20.20.80">
    <property type="entry name" value="Glycosidases"/>
    <property type="match status" value="1"/>
</dbReference>
<dbReference type="EC" id="3.2.1.89" evidence="3 6"/>
<feature type="signal peptide" evidence="6">
    <location>
        <begin position="1"/>
        <end position="23"/>
    </location>
</feature>
<evidence type="ECO:0000313" key="8">
    <source>
        <dbReference type="Proteomes" id="UP001496674"/>
    </source>
</evidence>
<feature type="chain" id="PRO_5044990739" description="Arabinogalactan endo-beta-1,4-galactanase" evidence="6">
    <location>
        <begin position="24"/>
        <end position="341"/>
    </location>
</feature>
<keyword evidence="8" id="KW-1185">Reference proteome</keyword>
<evidence type="ECO:0000256" key="4">
    <source>
        <dbReference type="ARBA" id="ARBA00022801"/>
    </source>
</evidence>
<comment type="catalytic activity">
    <reaction evidence="1 6">
        <text>The enzyme specifically hydrolyzes (1-&gt;4)-beta-D-galactosidic linkages in type I arabinogalactans.</text>
        <dbReference type="EC" id="3.2.1.89"/>
    </reaction>
</comment>
<dbReference type="SUPFAM" id="SSF51445">
    <property type="entry name" value="(Trans)glycosidases"/>
    <property type="match status" value="1"/>
</dbReference>